<sequence length="161" mass="19092">MYSHQYKICNTDDLILQKDWITITKFMLDKARFIRVKYWPDDTILSLQNKDYLATTFGIDSLRKYSIKTLKIECNMEEMVCPVNAETKHIILQINNSQSNIHNQIISWFHIELLNDIYNIVLYSGDFGHDILLNISVEEEMKLKELLIKPANLTRFKFKTQ</sequence>
<evidence type="ECO:0000313" key="2">
    <source>
        <dbReference type="Proteomes" id="UP000009229"/>
    </source>
</evidence>
<name>A0AAU8PSA9_DESK7</name>
<gene>
    <name evidence="1" type="ordered locus">Desku_2818</name>
</gene>
<reference evidence="2" key="1">
    <citation type="submission" date="2011-05" db="EMBL/GenBank/DDBJ databases">
        <title>Complete sequence of Desulfotomaculum kuznetsovii DSM 6115.</title>
        <authorList>
            <person name="Lucas S."/>
            <person name="Han J."/>
            <person name="Lapidus A."/>
            <person name="Cheng J.-F."/>
            <person name="Goodwin L."/>
            <person name="Pitluck S."/>
            <person name="Peters L."/>
            <person name="Mikhailova N."/>
            <person name="Lu M."/>
            <person name="Saunders E."/>
            <person name="Han C."/>
            <person name="Tapia R."/>
            <person name="Land M."/>
            <person name="Hauser L."/>
            <person name="Kyrpides N."/>
            <person name="Ivanova N."/>
            <person name="Pagani I."/>
            <person name="Nazina T."/>
            <person name="Ivanova A."/>
            <person name="Parshina S."/>
            <person name="Kuever J."/>
            <person name="Muyzer G."/>
            <person name="Plugge C."/>
            <person name="Stams A."/>
            <person name="Woyke T."/>
        </authorList>
    </citation>
    <scope>NUCLEOTIDE SEQUENCE [LARGE SCALE GENOMIC DNA]</scope>
    <source>
        <strain evidence="2">DSM 6115 / VKM B-1805 / 17</strain>
    </source>
</reference>
<dbReference type="RefSeq" id="WP_013823841.1">
    <property type="nucleotide sequence ID" value="NC_015573.1"/>
</dbReference>
<dbReference type="AlphaFoldDB" id="A0AAU8PSA9"/>
<accession>A0AAU8PSA9</accession>
<keyword evidence="2" id="KW-1185">Reference proteome</keyword>
<organism evidence="1 2">
    <name type="scientific">Desulfofundulus kuznetsovii (strain DSM 6115 / VKM B-1805 / 17)</name>
    <name type="common">Desulfotomaculum kuznetsovii</name>
    <dbReference type="NCBI Taxonomy" id="760568"/>
    <lineage>
        <taxon>Bacteria</taxon>
        <taxon>Bacillati</taxon>
        <taxon>Bacillota</taxon>
        <taxon>Clostridia</taxon>
        <taxon>Eubacteriales</taxon>
        <taxon>Peptococcaceae</taxon>
        <taxon>Desulfofundulus</taxon>
    </lineage>
</organism>
<dbReference type="KEGG" id="dku:Desku_2818"/>
<protein>
    <submittedName>
        <fullName evidence="1">Uncharacterized protein</fullName>
    </submittedName>
</protein>
<proteinExistence type="predicted"/>
<dbReference type="EMBL" id="CP002770">
    <property type="protein sequence ID" value="AEG16330.1"/>
    <property type="molecule type" value="Genomic_DNA"/>
</dbReference>
<evidence type="ECO:0000313" key="1">
    <source>
        <dbReference type="EMBL" id="AEG16330.1"/>
    </source>
</evidence>
<dbReference type="Proteomes" id="UP000009229">
    <property type="component" value="Chromosome"/>
</dbReference>